<proteinExistence type="predicted"/>
<organism evidence="1">
    <name type="scientific">Arundo donax</name>
    <name type="common">Giant reed</name>
    <name type="synonym">Donax arundinaceus</name>
    <dbReference type="NCBI Taxonomy" id="35708"/>
    <lineage>
        <taxon>Eukaryota</taxon>
        <taxon>Viridiplantae</taxon>
        <taxon>Streptophyta</taxon>
        <taxon>Embryophyta</taxon>
        <taxon>Tracheophyta</taxon>
        <taxon>Spermatophyta</taxon>
        <taxon>Magnoliopsida</taxon>
        <taxon>Liliopsida</taxon>
        <taxon>Poales</taxon>
        <taxon>Poaceae</taxon>
        <taxon>PACMAD clade</taxon>
        <taxon>Arundinoideae</taxon>
        <taxon>Arundineae</taxon>
        <taxon>Arundo</taxon>
    </lineage>
</organism>
<reference evidence="1" key="1">
    <citation type="submission" date="2014-09" db="EMBL/GenBank/DDBJ databases">
        <authorList>
            <person name="Magalhaes I.L.F."/>
            <person name="Oliveira U."/>
            <person name="Santos F.R."/>
            <person name="Vidigal T.H.D.A."/>
            <person name="Brescovit A.D."/>
            <person name="Santos A.J."/>
        </authorList>
    </citation>
    <scope>NUCLEOTIDE SEQUENCE</scope>
    <source>
        <tissue evidence="1">Shoot tissue taken approximately 20 cm above the soil surface</tissue>
    </source>
</reference>
<sequence length="62" mass="7081">MFGIRRWQLSGCRNSDVLHACTSITIFLLADHYPRGTYVTLPLLTWQEKQSTVLDRQANGNS</sequence>
<accession>A0A0A8ZIP4</accession>
<protein>
    <submittedName>
        <fullName evidence="1">Uncharacterized protein</fullName>
    </submittedName>
</protein>
<name>A0A0A8ZIP4_ARUDO</name>
<reference evidence="1" key="2">
    <citation type="journal article" date="2015" name="Data Brief">
        <title>Shoot transcriptome of the giant reed, Arundo donax.</title>
        <authorList>
            <person name="Barrero R.A."/>
            <person name="Guerrero F.D."/>
            <person name="Moolhuijzen P."/>
            <person name="Goolsby J.A."/>
            <person name="Tidwell J."/>
            <person name="Bellgard S.E."/>
            <person name="Bellgard M.I."/>
        </authorList>
    </citation>
    <scope>NUCLEOTIDE SEQUENCE</scope>
    <source>
        <tissue evidence="1">Shoot tissue taken approximately 20 cm above the soil surface</tissue>
    </source>
</reference>
<evidence type="ECO:0000313" key="1">
    <source>
        <dbReference type="EMBL" id="JAD34742.1"/>
    </source>
</evidence>
<dbReference type="EMBL" id="GBRH01263153">
    <property type="protein sequence ID" value="JAD34742.1"/>
    <property type="molecule type" value="Transcribed_RNA"/>
</dbReference>
<dbReference type="AlphaFoldDB" id="A0A0A8ZIP4"/>